<dbReference type="AlphaFoldDB" id="A0A6P9EFY5"/>
<dbReference type="RefSeq" id="XP_035541752.1">
    <property type="nucleotide sequence ID" value="XM_035685859.1"/>
</dbReference>
<dbReference type="GO" id="GO:0007165">
    <property type="term" value="P:signal transduction"/>
    <property type="evidence" value="ECO:0007669"/>
    <property type="project" value="InterPro"/>
</dbReference>
<keyword evidence="5" id="KW-0812">Transmembrane</keyword>
<evidence type="ECO:0000256" key="5">
    <source>
        <dbReference type="SAM" id="Phobius"/>
    </source>
</evidence>
<dbReference type="InterPro" id="IPR032675">
    <property type="entry name" value="LRR_dom_sf"/>
</dbReference>
<evidence type="ECO:0000259" key="6">
    <source>
        <dbReference type="PROSITE" id="PS50104"/>
    </source>
</evidence>
<dbReference type="SMART" id="SM00255">
    <property type="entry name" value="TIR"/>
    <property type="match status" value="2"/>
</dbReference>
<dbReference type="PANTHER" id="PTHR11017">
    <property type="entry name" value="LEUCINE-RICH REPEAT-CONTAINING PROTEIN"/>
    <property type="match status" value="1"/>
</dbReference>
<gene>
    <name evidence="8" type="primary">LOC109020787</name>
</gene>
<dbReference type="GeneID" id="109020787"/>
<keyword evidence="3" id="KW-0611">Plant defense</keyword>
<feature type="transmembrane region" description="Helical" evidence="5">
    <location>
        <begin position="1006"/>
        <end position="1038"/>
    </location>
</feature>
<dbReference type="PRINTS" id="PR00364">
    <property type="entry name" value="DISEASERSIST"/>
</dbReference>
<dbReference type="Pfam" id="PF00931">
    <property type="entry name" value="NB-ARC"/>
    <property type="match status" value="1"/>
</dbReference>
<dbReference type="Gene3D" id="3.40.50.300">
    <property type="entry name" value="P-loop containing nucleotide triphosphate hydrolases"/>
    <property type="match status" value="1"/>
</dbReference>
<dbReference type="InterPro" id="IPR000157">
    <property type="entry name" value="TIR_dom"/>
</dbReference>
<dbReference type="InterPro" id="IPR002182">
    <property type="entry name" value="NB-ARC"/>
</dbReference>
<protein>
    <submittedName>
        <fullName evidence="8">Disease resistance protein RUN1-like isoform X1</fullName>
    </submittedName>
</protein>
<sequence>MSYTKKVRTTHSYISSSYSESETKEHDVFLCYRGKDTRNTFTDHLYHALADKGIRTFKDETIGIGKPISPELLLAIENSSVAVVVLSKNFAFSVWCLQELARIIECMKERKMTVLPIFYHVDPSDVRHQRGFFAQAFAKHEISFEKDLEKVRMWRNALREVGNHFGFHLQDGPESKFIKFIVHHLQRNVPMKDSPVASSSSNVQKPPSSLSSSCSEWEYDVFLSFRSTDTRNNFTDHLFEALVNKGIRTFMDINGESRREEWIAPEISSAMEKSRMAVIVFSQHYAHSRWCLQELSMICECMKEKKMVVLPIFYHVDPSEVRHQRGNFGDAFERHGPFTNIETMLIWRDALHEVTNLSGFKIEDGSEAKFIRTIVEEISLQFDYTLTSVAGDDLVGMNSRLEEMNLHLDLASNDVRFIGICGMSGIGKTTLARVVFVRILHKFEASRFLENVREVSKSYGLAALQEQLLYNMKFKSEKDAWNVHKGIHAIRSRLCRKKVLIVLDDVDTEIQLQMLAGNREWFGPGSRIIITTTNRYLLARHGVQDVCLAKQLNESDALQLFIWKAFGKPNCGKEFLDLSKDFVNYAKGLPSTIKNLGCSLYGKSIEQWIVELDNLKAEAVDRNSEDADRFNFDGLWDTEKELFLDIACFFNGEDKDRVVDILDNSGCFPNIGIEVLKEKSFITIVGKKLWMHDSLRKVGWEIVRNESPMEAGRRSRLWLCEDVLNVLKNNKGTNVVESIVLDSLLQKEELNAEAFLEMKRLRLLKICNVLLPHGLDYLSNELLVIDWHGYPLKSLPRSFQPNNLVELIMRCSHIKQLPKGFISNLYRLKLIDLSDSQNFNEIPNFDGFPNLERLILQRCTSLCKIDPSIRALNRLILLDLEGCKCLYSLPPEINFESLETFILSGCSALKKFPEIGQNMTRLSKLYLDGSAVEKLPLSFKHLSGLTLLNLRDCKNFSAFPDMICSLTSLQTLNLSGFECRPTRSWHSLGRSYSLSSVRVTATYPQIISFLILFFLILPHGHLSFLVCATLILWAYFFFAAQLPELEPINFLLPRSFSRLSSLVSLDLSDCNLLDGALPDDLDRLSSLHSLNLGGNNFTRLPERISQLPKLKILYLDKCGRLQSIPKLPLCIQFVMARECASLENYSSQGMVWTSGEEGFITS</sequence>
<dbReference type="Proteomes" id="UP000235220">
    <property type="component" value="Chromosome 15"/>
</dbReference>
<proteinExistence type="predicted"/>
<dbReference type="SUPFAM" id="SSF52540">
    <property type="entry name" value="P-loop containing nucleoside triphosphate hydrolases"/>
    <property type="match status" value="1"/>
</dbReference>
<dbReference type="SUPFAM" id="SSF52058">
    <property type="entry name" value="L domain-like"/>
    <property type="match status" value="2"/>
</dbReference>
<name>A0A6P9EFY5_JUGRE</name>
<dbReference type="Gene3D" id="3.80.10.10">
    <property type="entry name" value="Ribonuclease Inhibitor"/>
    <property type="match status" value="3"/>
</dbReference>
<dbReference type="Gene3D" id="3.40.50.10140">
    <property type="entry name" value="Toll/interleukin-1 receptor homology (TIR) domain"/>
    <property type="match status" value="2"/>
</dbReference>
<evidence type="ECO:0000256" key="1">
    <source>
        <dbReference type="ARBA" id="ARBA00022614"/>
    </source>
</evidence>
<dbReference type="SUPFAM" id="SSF46785">
    <property type="entry name" value="Winged helix' DNA-binding domain"/>
    <property type="match status" value="1"/>
</dbReference>
<keyword evidence="7" id="KW-1185">Reference proteome</keyword>
<feature type="domain" description="TIR" evidence="6">
    <location>
        <begin position="217"/>
        <end position="382"/>
    </location>
</feature>
<keyword evidence="4" id="KW-0520">NAD</keyword>
<dbReference type="GO" id="GO:0006952">
    <property type="term" value="P:defense response"/>
    <property type="evidence" value="ECO:0007669"/>
    <property type="project" value="UniProtKB-KW"/>
</dbReference>
<reference evidence="8" key="1">
    <citation type="submission" date="2025-08" db="UniProtKB">
        <authorList>
            <consortium name="RefSeq"/>
        </authorList>
    </citation>
    <scope>IDENTIFICATION</scope>
    <source>
        <tissue evidence="8">Leaves</tissue>
    </source>
</reference>
<evidence type="ECO:0000256" key="2">
    <source>
        <dbReference type="ARBA" id="ARBA00022737"/>
    </source>
</evidence>
<dbReference type="Pfam" id="PF23282">
    <property type="entry name" value="WHD_ROQ1"/>
    <property type="match status" value="1"/>
</dbReference>
<dbReference type="Gene3D" id="1.10.8.430">
    <property type="entry name" value="Helical domain of apoptotic protease-activating factors"/>
    <property type="match status" value="1"/>
</dbReference>
<dbReference type="SMART" id="SM00369">
    <property type="entry name" value="LRR_TYP"/>
    <property type="match status" value="2"/>
</dbReference>
<dbReference type="InterPro" id="IPR003591">
    <property type="entry name" value="Leu-rich_rpt_typical-subtyp"/>
</dbReference>
<dbReference type="PANTHER" id="PTHR11017:SF559">
    <property type="entry name" value="DISEASE RESISTANCE PROTEIN CHL1"/>
    <property type="match status" value="1"/>
</dbReference>
<keyword evidence="1" id="KW-0433">Leucine-rich repeat</keyword>
<dbReference type="InterPro" id="IPR027417">
    <property type="entry name" value="P-loop_NTPase"/>
</dbReference>
<dbReference type="KEGG" id="jre:109020787"/>
<dbReference type="FunFam" id="3.40.50.10140:FF:000007">
    <property type="entry name" value="Disease resistance protein (TIR-NBS-LRR class)"/>
    <property type="match status" value="2"/>
</dbReference>
<keyword evidence="2" id="KW-0677">Repeat</keyword>
<dbReference type="FunCoup" id="A0A6P9EFY5">
    <property type="interactions" value="575"/>
</dbReference>
<dbReference type="InterPro" id="IPR044974">
    <property type="entry name" value="Disease_R_plants"/>
</dbReference>
<organism evidence="7 8">
    <name type="scientific">Juglans regia</name>
    <name type="common">English walnut</name>
    <dbReference type="NCBI Taxonomy" id="51240"/>
    <lineage>
        <taxon>Eukaryota</taxon>
        <taxon>Viridiplantae</taxon>
        <taxon>Streptophyta</taxon>
        <taxon>Embryophyta</taxon>
        <taxon>Tracheophyta</taxon>
        <taxon>Spermatophyta</taxon>
        <taxon>Magnoliopsida</taxon>
        <taxon>eudicotyledons</taxon>
        <taxon>Gunneridae</taxon>
        <taxon>Pentapetalae</taxon>
        <taxon>rosids</taxon>
        <taxon>fabids</taxon>
        <taxon>Fagales</taxon>
        <taxon>Juglandaceae</taxon>
        <taxon>Juglans</taxon>
    </lineage>
</organism>
<dbReference type="InterPro" id="IPR036390">
    <property type="entry name" value="WH_DNA-bd_sf"/>
</dbReference>
<evidence type="ECO:0000313" key="8">
    <source>
        <dbReference type="RefSeq" id="XP_035541752.1"/>
    </source>
</evidence>
<dbReference type="InterPro" id="IPR058192">
    <property type="entry name" value="WHD_ROQ1-like"/>
</dbReference>
<evidence type="ECO:0000313" key="7">
    <source>
        <dbReference type="Proteomes" id="UP000235220"/>
    </source>
</evidence>
<dbReference type="GO" id="GO:0043531">
    <property type="term" value="F:ADP binding"/>
    <property type="evidence" value="ECO:0007669"/>
    <property type="project" value="InterPro"/>
</dbReference>
<keyword evidence="5" id="KW-1133">Transmembrane helix</keyword>
<dbReference type="InParanoid" id="A0A6P9EFY5"/>
<feature type="domain" description="TIR" evidence="6">
    <location>
        <begin position="24"/>
        <end position="189"/>
    </location>
</feature>
<dbReference type="InterPro" id="IPR035897">
    <property type="entry name" value="Toll_tir_struct_dom_sf"/>
</dbReference>
<evidence type="ECO:0000256" key="4">
    <source>
        <dbReference type="ARBA" id="ARBA00023027"/>
    </source>
</evidence>
<dbReference type="OrthoDB" id="1651495at2759"/>
<dbReference type="PROSITE" id="PS50104">
    <property type="entry name" value="TIR"/>
    <property type="match status" value="2"/>
</dbReference>
<dbReference type="InterPro" id="IPR042197">
    <property type="entry name" value="Apaf_helical"/>
</dbReference>
<accession>A0A6P9EFY5</accession>
<dbReference type="Pfam" id="PF01582">
    <property type="entry name" value="TIR"/>
    <property type="match status" value="2"/>
</dbReference>
<keyword evidence="5" id="KW-0472">Membrane</keyword>
<dbReference type="SUPFAM" id="SSF52200">
    <property type="entry name" value="Toll/Interleukin receptor TIR domain"/>
    <property type="match status" value="2"/>
</dbReference>
<evidence type="ECO:0000256" key="3">
    <source>
        <dbReference type="ARBA" id="ARBA00022821"/>
    </source>
</evidence>